<dbReference type="GO" id="GO:0022857">
    <property type="term" value="F:transmembrane transporter activity"/>
    <property type="evidence" value="ECO:0007669"/>
    <property type="project" value="TreeGrafter"/>
</dbReference>
<feature type="transmembrane region" description="Helical" evidence="7">
    <location>
        <begin position="298"/>
        <end position="323"/>
    </location>
</feature>
<dbReference type="InterPro" id="IPR050250">
    <property type="entry name" value="Macrolide_Exporter_MacB"/>
</dbReference>
<evidence type="ECO:0000256" key="6">
    <source>
        <dbReference type="ARBA" id="ARBA00038076"/>
    </source>
</evidence>
<organism evidence="10 11">
    <name type="scientific">Streptococcus anginosus F0211</name>
    <dbReference type="NCBI Taxonomy" id="706437"/>
    <lineage>
        <taxon>Bacteria</taxon>
        <taxon>Bacillati</taxon>
        <taxon>Bacillota</taxon>
        <taxon>Bacilli</taxon>
        <taxon>Lactobacillales</taxon>
        <taxon>Streptococcaceae</taxon>
        <taxon>Streptococcus</taxon>
        <taxon>Streptococcus anginosus group</taxon>
    </lineage>
</organism>
<keyword evidence="3 7" id="KW-0812">Transmembrane</keyword>
<dbReference type="EMBL" id="AECT01000035">
    <property type="protein sequence ID" value="EFU22076.1"/>
    <property type="molecule type" value="Genomic_DNA"/>
</dbReference>
<dbReference type="InterPro" id="IPR003838">
    <property type="entry name" value="ABC3_permease_C"/>
</dbReference>
<sequence>MMQNWKFAINSIMGHKMRSFLTMLGIIIGVMSVVVIVALGSGMSNAFTDVLGGAQQDVSLFYSHKRSKNGDGVMTYQEMRDDAESGNGDETVSTEEEPQIQEVWVKQAVNDISGIDNYYVTNNTTATVNYGKKKADNIPITGINSTYFTVKKYQIVAGRTLKSNDYQTFARVVLLDTKLADILFGGADKALNQIVQLGSNNYRVIGVYKDPNETRNRLANMNNGNLLMANTQLAAEYNVAEIMNVVVHVKKLDDVLKDGSAAARLMTKLSGVREGEYQMFDQASQLAAIQSQVAIVQVVFGAIAGIALLVGGIGVMNIMLVSVTERTREIGLRKALGATRGNILMQFVIESMVLTAIGGLIGLALAALIVASIGHSLDAFFGAPPTITTVSAVGSVLFSATIGIVFGILPANKASKLDPIESLRYE</sequence>
<evidence type="ECO:0000256" key="5">
    <source>
        <dbReference type="ARBA" id="ARBA00023136"/>
    </source>
</evidence>
<feature type="domain" description="ABC3 transporter permease C-terminal" evidence="8">
    <location>
        <begin position="302"/>
        <end position="419"/>
    </location>
</feature>
<evidence type="ECO:0000259" key="8">
    <source>
        <dbReference type="Pfam" id="PF02687"/>
    </source>
</evidence>
<accession>E6J2E0</accession>
<dbReference type="InterPro" id="IPR025857">
    <property type="entry name" value="MacB_PCD"/>
</dbReference>
<feature type="transmembrane region" description="Helical" evidence="7">
    <location>
        <begin position="386"/>
        <end position="409"/>
    </location>
</feature>
<dbReference type="eggNOG" id="COG0577">
    <property type="taxonomic scope" value="Bacteria"/>
</dbReference>
<dbReference type="GO" id="GO:0005886">
    <property type="term" value="C:plasma membrane"/>
    <property type="evidence" value="ECO:0007669"/>
    <property type="project" value="UniProtKB-SubCell"/>
</dbReference>
<dbReference type="Pfam" id="PF12704">
    <property type="entry name" value="MacB_PCD"/>
    <property type="match status" value="1"/>
</dbReference>
<evidence type="ECO:0000313" key="10">
    <source>
        <dbReference type="EMBL" id="EFU22076.1"/>
    </source>
</evidence>
<protein>
    <submittedName>
        <fullName evidence="10">Efflux ABC transporter, permease protein</fullName>
    </submittedName>
</protein>
<comment type="subcellular location">
    <subcellularLocation>
        <location evidence="1">Cell membrane</location>
        <topology evidence="1">Multi-pass membrane protein</topology>
    </subcellularLocation>
</comment>
<name>E6J2E0_STRAP</name>
<evidence type="ECO:0000256" key="3">
    <source>
        <dbReference type="ARBA" id="ARBA00022692"/>
    </source>
</evidence>
<keyword evidence="5 7" id="KW-0472">Membrane</keyword>
<feature type="domain" description="MacB-like periplasmic core" evidence="9">
    <location>
        <begin position="19"/>
        <end position="252"/>
    </location>
</feature>
<evidence type="ECO:0000256" key="7">
    <source>
        <dbReference type="SAM" id="Phobius"/>
    </source>
</evidence>
<dbReference type="AlphaFoldDB" id="E6J2E0"/>
<comment type="similarity">
    <text evidence="6">Belongs to the ABC-4 integral membrane protein family.</text>
</comment>
<evidence type="ECO:0000256" key="1">
    <source>
        <dbReference type="ARBA" id="ARBA00004651"/>
    </source>
</evidence>
<keyword evidence="4 7" id="KW-1133">Transmembrane helix</keyword>
<dbReference type="Pfam" id="PF02687">
    <property type="entry name" value="FtsX"/>
    <property type="match status" value="1"/>
</dbReference>
<evidence type="ECO:0000256" key="4">
    <source>
        <dbReference type="ARBA" id="ARBA00022989"/>
    </source>
</evidence>
<reference evidence="10 11" key="1">
    <citation type="submission" date="2010-11" db="EMBL/GenBank/DDBJ databases">
        <authorList>
            <person name="Weinstock G."/>
            <person name="Sodergren E."/>
            <person name="Clifton S."/>
            <person name="Fulton L."/>
            <person name="Fulton B."/>
            <person name="Courtney L."/>
            <person name="Fronick C."/>
            <person name="Harrison M."/>
            <person name="Strong C."/>
            <person name="Farmer C."/>
            <person name="Delahaunty K."/>
            <person name="Markovic C."/>
            <person name="Hall O."/>
            <person name="Minx P."/>
            <person name="Tomlinson C."/>
            <person name="Mitreva M."/>
            <person name="Hou S."/>
            <person name="Chen J."/>
            <person name="Wollam A."/>
            <person name="Pepin K.H."/>
            <person name="Johnson M."/>
            <person name="Bhonagiri V."/>
            <person name="Zhang X."/>
            <person name="Suruliraj S."/>
            <person name="Warren W."/>
            <person name="Chinwalla A."/>
            <person name="Mardis E.R."/>
            <person name="Wilson R.K."/>
        </authorList>
    </citation>
    <scope>NUCLEOTIDE SEQUENCE [LARGE SCALE GENOMIC DNA]</scope>
    <source>
        <strain evidence="10 11">F0211</strain>
    </source>
</reference>
<dbReference type="PANTHER" id="PTHR30572">
    <property type="entry name" value="MEMBRANE COMPONENT OF TRANSPORTER-RELATED"/>
    <property type="match status" value="1"/>
</dbReference>
<evidence type="ECO:0000313" key="11">
    <source>
        <dbReference type="Proteomes" id="UP000002973"/>
    </source>
</evidence>
<proteinExistence type="inferred from homology"/>
<evidence type="ECO:0000256" key="2">
    <source>
        <dbReference type="ARBA" id="ARBA00022475"/>
    </source>
</evidence>
<feature type="transmembrane region" description="Helical" evidence="7">
    <location>
        <begin position="344"/>
        <end position="374"/>
    </location>
</feature>
<comment type="caution">
    <text evidence="10">The sequence shown here is derived from an EMBL/GenBank/DDBJ whole genome shotgun (WGS) entry which is preliminary data.</text>
</comment>
<dbReference type="Proteomes" id="UP000002973">
    <property type="component" value="Unassembled WGS sequence"/>
</dbReference>
<feature type="transmembrane region" description="Helical" evidence="7">
    <location>
        <begin position="20"/>
        <end position="40"/>
    </location>
</feature>
<evidence type="ECO:0000259" key="9">
    <source>
        <dbReference type="Pfam" id="PF12704"/>
    </source>
</evidence>
<dbReference type="PANTHER" id="PTHR30572:SF4">
    <property type="entry name" value="ABC TRANSPORTER PERMEASE YTRF"/>
    <property type="match status" value="1"/>
</dbReference>
<gene>
    <name evidence="10" type="ORF">HMPREF0813_01430</name>
</gene>
<keyword evidence="2" id="KW-1003">Cell membrane</keyword>